<reference evidence="3 4" key="3">
    <citation type="journal article" date="2017" name="G3 (Bethesda)">
        <title>Comparative analysis highlights variable genome content of wheat rusts and divergence of the mating loci.</title>
        <authorList>
            <person name="Cuomo C.A."/>
            <person name="Bakkeren G."/>
            <person name="Khalil H.B."/>
            <person name="Panwar V."/>
            <person name="Joly D."/>
            <person name="Linning R."/>
            <person name="Sakthikumar S."/>
            <person name="Song X."/>
            <person name="Adiconis X."/>
            <person name="Fan L."/>
            <person name="Goldberg J.M."/>
            <person name="Levin J.Z."/>
            <person name="Young S."/>
            <person name="Zeng Q."/>
            <person name="Anikster Y."/>
            <person name="Bruce M."/>
            <person name="Wang M."/>
            <person name="Yin C."/>
            <person name="McCallum B."/>
            <person name="Szabo L.J."/>
            <person name="Hulbert S."/>
            <person name="Chen X."/>
            <person name="Fellers J.P."/>
        </authorList>
    </citation>
    <scope>NUCLEOTIDE SEQUENCE</scope>
    <source>
        <strain evidence="3">isolate 1-1 / race 1 (BBBD)</strain>
        <strain evidence="4">Isolate 1-1 / race 1 (BBBD)</strain>
    </source>
</reference>
<keyword evidence="4" id="KW-1185">Reference proteome</keyword>
<dbReference type="EnsemblFungi" id="PTTG_05402-t43_1">
    <property type="protein sequence ID" value="PTTG_05402-t43_1-p1"/>
    <property type="gene ID" value="PTTG_05402"/>
</dbReference>
<name>A0A180GPK9_PUCT1</name>
<evidence type="ECO:0000313" key="3">
    <source>
        <dbReference type="EnsemblFungi" id="PTTG_05402-t43_1-p1"/>
    </source>
</evidence>
<proteinExistence type="predicted"/>
<reference evidence="2" key="2">
    <citation type="submission" date="2016-05" db="EMBL/GenBank/DDBJ databases">
        <title>Comparative analysis highlights variable genome content of wheat rusts and divergence of the mating loci.</title>
        <authorList>
            <person name="Cuomo C.A."/>
            <person name="Bakkeren G."/>
            <person name="Szabo L."/>
            <person name="Khalil H."/>
            <person name="Joly D."/>
            <person name="Goldberg J."/>
            <person name="Young S."/>
            <person name="Zeng Q."/>
            <person name="Fellers J."/>
        </authorList>
    </citation>
    <scope>NUCLEOTIDE SEQUENCE [LARGE SCALE GENOMIC DNA]</scope>
    <source>
        <strain evidence="2">1-1 BBBD Race 1</strain>
    </source>
</reference>
<feature type="region of interest" description="Disordered" evidence="1">
    <location>
        <begin position="94"/>
        <end position="124"/>
    </location>
</feature>
<dbReference type="EMBL" id="ADAS02000036">
    <property type="protein sequence ID" value="OAV94757.1"/>
    <property type="molecule type" value="Genomic_DNA"/>
</dbReference>
<feature type="non-terminal residue" evidence="2">
    <location>
        <position position="177"/>
    </location>
</feature>
<dbReference type="AlphaFoldDB" id="A0A180GPK9"/>
<reference evidence="3" key="4">
    <citation type="submission" date="2025-05" db="UniProtKB">
        <authorList>
            <consortium name="EnsemblFungi"/>
        </authorList>
    </citation>
    <scope>IDENTIFICATION</scope>
    <source>
        <strain evidence="3">isolate 1-1 / race 1 (BBBD)</strain>
    </source>
</reference>
<gene>
    <name evidence="2" type="ORF">PTTG_05402</name>
</gene>
<evidence type="ECO:0000256" key="1">
    <source>
        <dbReference type="SAM" id="MobiDB-lite"/>
    </source>
</evidence>
<organism evidence="2">
    <name type="scientific">Puccinia triticina (isolate 1-1 / race 1 (BBBD))</name>
    <name type="common">Brown leaf rust fungus</name>
    <dbReference type="NCBI Taxonomy" id="630390"/>
    <lineage>
        <taxon>Eukaryota</taxon>
        <taxon>Fungi</taxon>
        <taxon>Dikarya</taxon>
        <taxon>Basidiomycota</taxon>
        <taxon>Pucciniomycotina</taxon>
        <taxon>Pucciniomycetes</taxon>
        <taxon>Pucciniales</taxon>
        <taxon>Pucciniaceae</taxon>
        <taxon>Puccinia</taxon>
    </lineage>
</organism>
<evidence type="ECO:0000313" key="4">
    <source>
        <dbReference type="Proteomes" id="UP000005240"/>
    </source>
</evidence>
<dbReference type="VEuPathDB" id="FungiDB:PTTG_05402"/>
<protein>
    <submittedName>
        <fullName evidence="2 3">Uncharacterized protein</fullName>
    </submittedName>
</protein>
<reference evidence="2" key="1">
    <citation type="submission" date="2009-11" db="EMBL/GenBank/DDBJ databases">
        <authorList>
            <consortium name="The Broad Institute Genome Sequencing Platform"/>
            <person name="Ward D."/>
            <person name="Feldgarden M."/>
            <person name="Earl A."/>
            <person name="Young S.K."/>
            <person name="Zeng Q."/>
            <person name="Koehrsen M."/>
            <person name="Alvarado L."/>
            <person name="Berlin A."/>
            <person name="Bochicchio J."/>
            <person name="Borenstein D."/>
            <person name="Chapman S.B."/>
            <person name="Chen Z."/>
            <person name="Engels R."/>
            <person name="Freedman E."/>
            <person name="Gellesch M."/>
            <person name="Goldberg J."/>
            <person name="Griggs A."/>
            <person name="Gujja S."/>
            <person name="Heilman E."/>
            <person name="Heiman D."/>
            <person name="Hepburn T."/>
            <person name="Howarth C."/>
            <person name="Jen D."/>
            <person name="Larson L."/>
            <person name="Lewis B."/>
            <person name="Mehta T."/>
            <person name="Park D."/>
            <person name="Pearson M."/>
            <person name="Roberts A."/>
            <person name="Saif S."/>
            <person name="Shea T."/>
            <person name="Shenoy N."/>
            <person name="Sisk P."/>
            <person name="Stolte C."/>
            <person name="Sykes S."/>
            <person name="Thomson T."/>
            <person name="Walk T."/>
            <person name="White J."/>
            <person name="Yandava C."/>
            <person name="Izard J."/>
            <person name="Baranova O.V."/>
            <person name="Blanton J.M."/>
            <person name="Tanner A.C."/>
            <person name="Dewhirst F.E."/>
            <person name="Haas B."/>
            <person name="Nusbaum C."/>
            <person name="Birren B."/>
        </authorList>
    </citation>
    <scope>NUCLEOTIDE SEQUENCE [LARGE SCALE GENOMIC DNA]</scope>
    <source>
        <strain evidence="2">1-1 BBBD Race 1</strain>
    </source>
</reference>
<sequence length="177" mass="19079">MDDPPAVPEQRAKVGRLLNPFATPTIYVQVHNRPSQDLATTHFNGNLNCNSCASSYAGKASCHQERQAPLGHASALGRQHQGVDVVAQRAVANRPGDEAAQQGLRHPSADHRGHPHGGDPRKDRALPQLLSCLFPLVRPGPLLANVSRAAQHLHHRLLQRHALGESPGPPLCPPEEV</sequence>
<dbReference type="Proteomes" id="UP000005240">
    <property type="component" value="Unassembled WGS sequence"/>
</dbReference>
<accession>A0A180GPK9</accession>
<evidence type="ECO:0000313" key="2">
    <source>
        <dbReference type="EMBL" id="OAV94757.1"/>
    </source>
</evidence>
<feature type="compositionally biased region" description="Basic and acidic residues" evidence="1">
    <location>
        <begin position="107"/>
        <end position="124"/>
    </location>
</feature>